<dbReference type="InterPro" id="IPR022998">
    <property type="entry name" value="ThiamineP_synth_TenI"/>
</dbReference>
<dbReference type="CDD" id="cd00564">
    <property type="entry name" value="TMP_TenI"/>
    <property type="match status" value="1"/>
</dbReference>
<dbReference type="Proteomes" id="UP000256919">
    <property type="component" value="Unassembled WGS sequence"/>
</dbReference>
<reference evidence="2 3" key="1">
    <citation type="submission" date="2018-07" db="EMBL/GenBank/DDBJ databases">
        <title>Genomic Encyclopedia of Type Strains, Phase III (KMG-III): the genomes of soil and plant-associated and newly described type strains.</title>
        <authorList>
            <person name="Whitman W."/>
        </authorList>
    </citation>
    <scope>NUCLEOTIDE SEQUENCE [LARGE SCALE GENOMIC DNA]</scope>
    <source>
        <strain evidence="2 3">CECT 7948</strain>
    </source>
</reference>
<name>A0A3D9LNI7_9FLAO</name>
<dbReference type="SUPFAM" id="SSF51391">
    <property type="entry name" value="Thiamin phosphate synthase"/>
    <property type="match status" value="1"/>
</dbReference>
<protein>
    <submittedName>
        <fullName evidence="2">Thiamine-phosphate pyrophosphorylase</fullName>
    </submittedName>
</protein>
<dbReference type="Pfam" id="PF02581">
    <property type="entry name" value="TMP-TENI"/>
    <property type="match status" value="1"/>
</dbReference>
<gene>
    <name evidence="2" type="ORF">DFQ09_109160</name>
</gene>
<organism evidence="2 3">
    <name type="scientific">Winogradskyella pacifica</name>
    <dbReference type="NCBI Taxonomy" id="664642"/>
    <lineage>
        <taxon>Bacteria</taxon>
        <taxon>Pseudomonadati</taxon>
        <taxon>Bacteroidota</taxon>
        <taxon>Flavobacteriia</taxon>
        <taxon>Flavobacteriales</taxon>
        <taxon>Flavobacteriaceae</taxon>
        <taxon>Winogradskyella</taxon>
    </lineage>
</organism>
<dbReference type="RefSeq" id="WP_115812340.1">
    <property type="nucleotide sequence ID" value="NZ_QREI01000009.1"/>
</dbReference>
<proteinExistence type="predicted"/>
<comment type="caution">
    <text evidence="2">The sequence shown here is derived from an EMBL/GenBank/DDBJ whole genome shotgun (WGS) entry which is preliminary data.</text>
</comment>
<dbReference type="OrthoDB" id="194683at2"/>
<dbReference type="InterPro" id="IPR013785">
    <property type="entry name" value="Aldolase_TIM"/>
</dbReference>
<dbReference type="EMBL" id="QREI01000009">
    <property type="protein sequence ID" value="REE08094.1"/>
    <property type="molecule type" value="Genomic_DNA"/>
</dbReference>
<dbReference type="Gene3D" id="3.20.20.70">
    <property type="entry name" value="Aldolase class I"/>
    <property type="match status" value="1"/>
</dbReference>
<dbReference type="InterPro" id="IPR036206">
    <property type="entry name" value="ThiamineP_synth_sf"/>
</dbReference>
<dbReference type="AlphaFoldDB" id="A0A3D9LNI7"/>
<evidence type="ECO:0000313" key="3">
    <source>
        <dbReference type="Proteomes" id="UP000256919"/>
    </source>
</evidence>
<accession>A0A3D9LNI7</accession>
<sequence length="200" mass="23103">MIVLIAPENDIPNEIEILNQLFREGLLVYHLRKPDKNYDEHVAYLNKIDEEYHNRIVVHYFHELINDFNLKGIHFQEQKRIDHIDNPGQYFKNLNMFGKTISSSFHDPEVLKACYFEFDYHLLSPVFSSISKKGYTGKGFDVNHIDKTIIGMGGISVETIEETITLGFKGIGVLGGVWNAENPLEGFIKIKETYNKHTSK</sequence>
<evidence type="ECO:0000259" key="1">
    <source>
        <dbReference type="Pfam" id="PF02581"/>
    </source>
</evidence>
<keyword evidence="3" id="KW-1185">Reference proteome</keyword>
<dbReference type="GO" id="GO:0009228">
    <property type="term" value="P:thiamine biosynthetic process"/>
    <property type="evidence" value="ECO:0007669"/>
    <property type="project" value="UniProtKB-KW"/>
</dbReference>
<feature type="domain" description="Thiamine phosphate synthase/TenI" evidence="1">
    <location>
        <begin position="3"/>
        <end position="175"/>
    </location>
</feature>
<evidence type="ECO:0000313" key="2">
    <source>
        <dbReference type="EMBL" id="REE08094.1"/>
    </source>
</evidence>